<protein>
    <submittedName>
        <fullName evidence="1">Uncharacterized protein</fullName>
    </submittedName>
</protein>
<dbReference type="Proteomes" id="UP000003688">
    <property type="component" value="Unassembled WGS sequence"/>
</dbReference>
<evidence type="ECO:0000313" key="1">
    <source>
        <dbReference type="EMBL" id="EEF59121.1"/>
    </source>
</evidence>
<sequence length="182" mass="20589">MAIFLLACVGLWFYVRGASEIKIRIKFVGFTNNAAAFVVSNEGRCRVFAAQCDYEACGFAGLRYSGERVGGMMLSPGQSDIILVPTQPVSDQPWRIVVDFSPDDWRHDLAMKPPWVQYMVRDLVRGSEDRFREKRVSFYGDWLGSSGVVELTNRVEVPRVYTSPPQAGQVTTDNFKKIELKH</sequence>
<dbReference type="EMBL" id="ABOX02000032">
    <property type="protein sequence ID" value="EEF59121.1"/>
    <property type="molecule type" value="Genomic_DNA"/>
</dbReference>
<dbReference type="RefSeq" id="WP_007416832.1">
    <property type="nucleotide sequence ID" value="NZ_ABOX02000032.1"/>
</dbReference>
<accession>B9XLZ3</accession>
<name>B9XLZ3_PEDPL</name>
<reference evidence="1 2" key="1">
    <citation type="journal article" date="2011" name="J. Bacteriol.">
        <title>Genome sequence of 'Pedosphaera parvula' Ellin514, an aerobic Verrucomicrobial isolate from pasture soil.</title>
        <authorList>
            <person name="Kant R."/>
            <person name="van Passel M.W."/>
            <person name="Sangwan P."/>
            <person name="Palva A."/>
            <person name="Lucas S."/>
            <person name="Copeland A."/>
            <person name="Lapidus A."/>
            <person name="Glavina Del Rio T."/>
            <person name="Dalin E."/>
            <person name="Tice H."/>
            <person name="Bruce D."/>
            <person name="Goodwin L."/>
            <person name="Pitluck S."/>
            <person name="Chertkov O."/>
            <person name="Larimer F.W."/>
            <person name="Land M.L."/>
            <person name="Hauser L."/>
            <person name="Brettin T.S."/>
            <person name="Detter J.C."/>
            <person name="Han S."/>
            <person name="de Vos W.M."/>
            <person name="Janssen P.H."/>
            <person name="Smidt H."/>
        </authorList>
    </citation>
    <scope>NUCLEOTIDE SEQUENCE [LARGE SCALE GENOMIC DNA]</scope>
    <source>
        <strain evidence="1 2">Ellin514</strain>
    </source>
</reference>
<proteinExistence type="predicted"/>
<organism evidence="1 2">
    <name type="scientific">Pedosphaera parvula (strain Ellin514)</name>
    <dbReference type="NCBI Taxonomy" id="320771"/>
    <lineage>
        <taxon>Bacteria</taxon>
        <taxon>Pseudomonadati</taxon>
        <taxon>Verrucomicrobiota</taxon>
        <taxon>Pedosphaerae</taxon>
        <taxon>Pedosphaerales</taxon>
        <taxon>Pedosphaeraceae</taxon>
        <taxon>Pedosphaera</taxon>
    </lineage>
</organism>
<evidence type="ECO:0000313" key="2">
    <source>
        <dbReference type="Proteomes" id="UP000003688"/>
    </source>
</evidence>
<gene>
    <name evidence="1" type="ORF">Cflav_PD1613</name>
</gene>
<keyword evidence="2" id="KW-1185">Reference proteome</keyword>
<dbReference type="AlphaFoldDB" id="B9XLZ3"/>
<comment type="caution">
    <text evidence="1">The sequence shown here is derived from an EMBL/GenBank/DDBJ whole genome shotgun (WGS) entry which is preliminary data.</text>
</comment>